<protein>
    <submittedName>
        <fullName evidence="1">Uncharacterized protein</fullName>
    </submittedName>
</protein>
<accession>A0ABS9SGA9</accession>
<proteinExistence type="predicted"/>
<name>A0ABS9SGA9_9BACT</name>
<evidence type="ECO:0000313" key="1">
    <source>
        <dbReference type="EMBL" id="MCH5597399.1"/>
    </source>
</evidence>
<dbReference type="RefSeq" id="WP_240826789.1">
    <property type="nucleotide sequence ID" value="NZ_JAKWBL010000001.1"/>
</dbReference>
<sequence>MTYQVDILNPKADKLLQDLADLKLISISKTSNDSFLKVVKRIRKKASLNPPTLEEITKEVESVRTKRHANKKKG</sequence>
<dbReference type="EMBL" id="JAKWBL010000001">
    <property type="protein sequence ID" value="MCH5597399.1"/>
    <property type="molecule type" value="Genomic_DNA"/>
</dbReference>
<gene>
    <name evidence="1" type="ORF">MKP09_05515</name>
</gene>
<reference evidence="1 2" key="1">
    <citation type="submission" date="2022-02" db="EMBL/GenBank/DDBJ databases">
        <authorList>
            <person name="Min J."/>
        </authorList>
    </citation>
    <scope>NUCLEOTIDE SEQUENCE [LARGE SCALE GENOMIC DNA]</scope>
    <source>
        <strain evidence="1 2">GR10-1</strain>
    </source>
</reference>
<organism evidence="1 2">
    <name type="scientific">Niabella ginsengisoli</name>
    <dbReference type="NCBI Taxonomy" id="522298"/>
    <lineage>
        <taxon>Bacteria</taxon>
        <taxon>Pseudomonadati</taxon>
        <taxon>Bacteroidota</taxon>
        <taxon>Chitinophagia</taxon>
        <taxon>Chitinophagales</taxon>
        <taxon>Chitinophagaceae</taxon>
        <taxon>Niabella</taxon>
    </lineage>
</organism>
<comment type="caution">
    <text evidence="1">The sequence shown here is derived from an EMBL/GenBank/DDBJ whole genome shotgun (WGS) entry which is preliminary data.</text>
</comment>
<evidence type="ECO:0000313" key="2">
    <source>
        <dbReference type="Proteomes" id="UP001202248"/>
    </source>
</evidence>
<keyword evidence="2" id="KW-1185">Reference proteome</keyword>
<dbReference type="Proteomes" id="UP001202248">
    <property type="component" value="Unassembled WGS sequence"/>
</dbReference>